<keyword evidence="2" id="KW-1185">Reference proteome</keyword>
<dbReference type="OrthoDB" id="3434589at2759"/>
<accession>A0A3E2HJW8</accession>
<evidence type="ECO:0000313" key="1">
    <source>
        <dbReference type="EMBL" id="RFU33690.1"/>
    </source>
</evidence>
<comment type="caution">
    <text evidence="1">The sequence shown here is derived from an EMBL/GenBank/DDBJ whole genome shotgun (WGS) entry which is preliminary data.</text>
</comment>
<evidence type="ECO:0000313" key="2">
    <source>
        <dbReference type="Proteomes" id="UP000258309"/>
    </source>
</evidence>
<feature type="non-terminal residue" evidence="1">
    <location>
        <position position="275"/>
    </location>
</feature>
<name>A0A3E2HJW8_SCYLI</name>
<dbReference type="Proteomes" id="UP000258309">
    <property type="component" value="Unassembled WGS sequence"/>
</dbReference>
<dbReference type="EMBL" id="NCSJ02000031">
    <property type="protein sequence ID" value="RFU33690.1"/>
    <property type="molecule type" value="Genomic_DNA"/>
</dbReference>
<sequence length="275" mass="31893">MASVSNLAGSIIDPDFLSDVESEIHFTTTRDLKRTLYKFFQHVKKNNNYDHTVLIVGFPPENFTIDDDYDKESLLPKTRKALYFAESKILILTMPDRLHEEASRLFNRQVELKLNEMNCREEIIPCGGATARMKGVSKEPDECWRPINGDLTCIFEAAVLESDRVLHRYAKIWLEHPEQKVTQVVTMMIGRARPEIILRVWKQGQEERDTRAEHPPRATLHQTVRVTLAEGDIRLSFQLLFKRKPRSGTAEKDTIIFASEIEFIARVVWQDMGFM</sequence>
<protein>
    <submittedName>
        <fullName evidence="1">Uncharacterized protein</fullName>
    </submittedName>
</protein>
<dbReference type="OMA" id="GPRITYN"/>
<reference evidence="1 2" key="1">
    <citation type="submission" date="2018-05" db="EMBL/GenBank/DDBJ databases">
        <title>Draft genome sequence of Scytalidium lignicola DSM 105466, a ubiquitous saprotrophic fungus.</title>
        <authorList>
            <person name="Buettner E."/>
            <person name="Gebauer A.M."/>
            <person name="Hofrichter M."/>
            <person name="Liers C."/>
            <person name="Kellner H."/>
        </authorList>
    </citation>
    <scope>NUCLEOTIDE SEQUENCE [LARGE SCALE GENOMIC DNA]</scope>
    <source>
        <strain evidence="1 2">DSM 105466</strain>
    </source>
</reference>
<feature type="non-terminal residue" evidence="1">
    <location>
        <position position="1"/>
    </location>
</feature>
<gene>
    <name evidence="1" type="ORF">B7463_g2588</name>
</gene>
<dbReference type="AlphaFoldDB" id="A0A3E2HJW8"/>
<organism evidence="1 2">
    <name type="scientific">Scytalidium lignicola</name>
    <name type="common">Hyphomycete</name>
    <dbReference type="NCBI Taxonomy" id="5539"/>
    <lineage>
        <taxon>Eukaryota</taxon>
        <taxon>Fungi</taxon>
        <taxon>Dikarya</taxon>
        <taxon>Ascomycota</taxon>
        <taxon>Pezizomycotina</taxon>
        <taxon>Leotiomycetes</taxon>
        <taxon>Leotiomycetes incertae sedis</taxon>
        <taxon>Scytalidium</taxon>
    </lineage>
</organism>
<proteinExistence type="predicted"/>